<accession>A0A7Y3WRG5</accession>
<dbReference type="EMBL" id="JABEYB010000005">
    <property type="protein sequence ID" value="NNU75972.1"/>
    <property type="molecule type" value="Genomic_DNA"/>
</dbReference>
<evidence type="ECO:0000313" key="2">
    <source>
        <dbReference type="Proteomes" id="UP000531659"/>
    </source>
</evidence>
<name>A0A7Y3WRG5_9CLOT</name>
<comment type="caution">
    <text evidence="1">The sequence shown here is derived from an EMBL/GenBank/DDBJ whole genome shotgun (WGS) entry which is preliminary data.</text>
</comment>
<sequence length="119" mass="13199">MSLTINNILLTDERNEYDETNPAEVYKINYTYKLLAKGSYTDMGLYIDGFSNYADSTGEMGGNYPDSVANYPKELVNVGNFCTAEAFVGVNNPTTKLIITQDYFTSTGNDSVTFIIPTK</sequence>
<dbReference type="Proteomes" id="UP000531659">
    <property type="component" value="Unassembled WGS sequence"/>
</dbReference>
<gene>
    <name evidence="1" type="ORF">HLQ16_08530</name>
</gene>
<evidence type="ECO:0000313" key="1">
    <source>
        <dbReference type="EMBL" id="NNU75972.1"/>
    </source>
</evidence>
<proteinExistence type="predicted"/>
<dbReference type="AlphaFoldDB" id="A0A7Y3WRG5"/>
<dbReference type="RefSeq" id="WP_171296699.1">
    <property type="nucleotide sequence ID" value="NZ_CP087098.1"/>
</dbReference>
<organism evidence="1 2">
    <name type="scientific">Clostridium estertheticum</name>
    <dbReference type="NCBI Taxonomy" id="238834"/>
    <lineage>
        <taxon>Bacteria</taxon>
        <taxon>Bacillati</taxon>
        <taxon>Bacillota</taxon>
        <taxon>Clostridia</taxon>
        <taxon>Eubacteriales</taxon>
        <taxon>Clostridiaceae</taxon>
        <taxon>Clostridium</taxon>
    </lineage>
</organism>
<protein>
    <submittedName>
        <fullName evidence="1">Uncharacterized protein</fullName>
    </submittedName>
</protein>
<reference evidence="1 2" key="1">
    <citation type="submission" date="2020-05" db="EMBL/GenBank/DDBJ databases">
        <title>Complete genome of Clostridium estertheticum subspecies estertheticum, isolated from Vacuum packed lamb meat from New Zealand imported to Switzerland.</title>
        <authorList>
            <person name="Wambui J."/>
            <person name="Stevens M.J.A."/>
            <person name="Stephan R."/>
        </authorList>
    </citation>
    <scope>NUCLEOTIDE SEQUENCE [LARGE SCALE GENOMIC DNA]</scope>
    <source>
        <strain evidence="1 2">CEST001</strain>
    </source>
</reference>